<feature type="compositionally biased region" description="Polar residues" evidence="3">
    <location>
        <begin position="188"/>
        <end position="197"/>
    </location>
</feature>
<organism evidence="5 6">
    <name type="scientific">Globisporangium ultimum (strain ATCC 200006 / CBS 805.95 / DAOM BR144)</name>
    <name type="common">Pythium ultimum</name>
    <dbReference type="NCBI Taxonomy" id="431595"/>
    <lineage>
        <taxon>Eukaryota</taxon>
        <taxon>Sar</taxon>
        <taxon>Stramenopiles</taxon>
        <taxon>Oomycota</taxon>
        <taxon>Peronosporomycetes</taxon>
        <taxon>Pythiales</taxon>
        <taxon>Pythiaceae</taxon>
        <taxon>Globisporangium</taxon>
    </lineage>
</organism>
<dbReference type="SMART" id="SM00382">
    <property type="entry name" value="AAA"/>
    <property type="match status" value="1"/>
</dbReference>
<dbReference type="Gene3D" id="1.10.8.60">
    <property type="match status" value="1"/>
</dbReference>
<reference evidence="6" key="2">
    <citation type="submission" date="2010-04" db="EMBL/GenBank/DDBJ databases">
        <authorList>
            <person name="Buell R."/>
            <person name="Hamilton J."/>
            <person name="Hostetler J."/>
        </authorList>
    </citation>
    <scope>NUCLEOTIDE SEQUENCE [LARGE SCALE GENOMIC DNA]</scope>
    <source>
        <strain evidence="6">DAOM:BR144</strain>
    </source>
</reference>
<dbReference type="EMBL" id="GL376616">
    <property type="status" value="NOT_ANNOTATED_CDS"/>
    <property type="molecule type" value="Genomic_DNA"/>
</dbReference>
<comment type="similarity">
    <text evidence="1">Belongs to the CDC6/cdc18 family.</text>
</comment>
<dbReference type="HOGENOM" id="CLU_032706_0_0_1"/>
<accession>K3XA09</accession>
<dbReference type="GO" id="GO:0003688">
    <property type="term" value="F:DNA replication origin binding"/>
    <property type="evidence" value="ECO:0007669"/>
    <property type="project" value="TreeGrafter"/>
</dbReference>
<dbReference type="PANTHER" id="PTHR10763:SF26">
    <property type="entry name" value="CELL DIVISION CONTROL PROTEIN 6 HOMOLOG"/>
    <property type="match status" value="1"/>
</dbReference>
<keyword evidence="6" id="KW-1185">Reference proteome</keyword>
<dbReference type="SUPFAM" id="SSF52540">
    <property type="entry name" value="P-loop containing nucleoside triphosphate hydrolases"/>
    <property type="match status" value="1"/>
</dbReference>
<dbReference type="GO" id="GO:0016887">
    <property type="term" value="F:ATP hydrolysis activity"/>
    <property type="evidence" value="ECO:0007669"/>
    <property type="project" value="InterPro"/>
</dbReference>
<dbReference type="CDD" id="cd00009">
    <property type="entry name" value="AAA"/>
    <property type="match status" value="1"/>
</dbReference>
<feature type="domain" description="AAA+ ATPase" evidence="4">
    <location>
        <begin position="244"/>
        <end position="406"/>
    </location>
</feature>
<feature type="region of interest" description="Disordered" evidence="3">
    <location>
        <begin position="135"/>
        <end position="201"/>
    </location>
</feature>
<dbReference type="InterPro" id="IPR049945">
    <property type="entry name" value="AAA_22"/>
</dbReference>
<evidence type="ECO:0000256" key="2">
    <source>
        <dbReference type="ARBA" id="ARBA00022705"/>
    </source>
</evidence>
<dbReference type="GO" id="GO:0033314">
    <property type="term" value="P:mitotic DNA replication checkpoint signaling"/>
    <property type="evidence" value="ECO:0007669"/>
    <property type="project" value="TreeGrafter"/>
</dbReference>
<evidence type="ECO:0000313" key="6">
    <source>
        <dbReference type="Proteomes" id="UP000019132"/>
    </source>
</evidence>
<name>K3XA09_GLOUD</name>
<proteinExistence type="inferred from homology"/>
<dbReference type="STRING" id="431595.K3XA09"/>
<evidence type="ECO:0000313" key="5">
    <source>
        <dbReference type="EnsemblProtists" id="PYU1_T014058"/>
    </source>
</evidence>
<keyword evidence="2" id="KW-0235">DNA replication</keyword>
<evidence type="ECO:0000256" key="1">
    <source>
        <dbReference type="ARBA" id="ARBA00006184"/>
    </source>
</evidence>
<dbReference type="GO" id="GO:0006270">
    <property type="term" value="P:DNA replication initiation"/>
    <property type="evidence" value="ECO:0007669"/>
    <property type="project" value="TreeGrafter"/>
</dbReference>
<evidence type="ECO:0000256" key="3">
    <source>
        <dbReference type="SAM" id="MobiDB-lite"/>
    </source>
</evidence>
<dbReference type="GO" id="GO:0005634">
    <property type="term" value="C:nucleus"/>
    <property type="evidence" value="ECO:0007669"/>
    <property type="project" value="TreeGrafter"/>
</dbReference>
<evidence type="ECO:0000259" key="4">
    <source>
        <dbReference type="SMART" id="SM00382"/>
    </source>
</evidence>
<sequence>MRTRSQISAWAQAQQQYLSGDAVAVSAPQPKTHPKKRKLRVAVAQTDTPGMHDTAVLTDLAATKKAILDYISPNAKKAKLHAEQQDTAKHEQQMHGLVLFKTPMKRPMLTVDTQPAPVKDDEAAKAQSILDYISPNSKQSKLNTQKIAPASGLTPEASRKRPHIRRSLTYASSDCVLSDSSVEDRTPQRLSPASSPRTNDRASMLQRIAGSCAAQKQLPVVGRTAEKDMIASVLYDDNDPQQQRKRSIFIVGPPGTGKSSSVKELLSDYERRCPRNAVIRLNCSTYTNPTALYAELDAQLRVHSPWMLPYLDPYLLDEFLQDVAARKPTKSESVLVLDELDQLLRMPPAMQKRVQEVLRFLVAWSELPASTFTFLGIMNGVDMHTQISSFLPKDHTVSHVLFPAYTYNDLLAILNAYVESAFAAADGREMNKLIEQRAIELIARKVASRDGDVRRAISLLQQCARFSLRRSTEAAAGNIADRFADEHLKITLRDVLACSSAALTAGPARDVYQLPRLPKILLYVITSIALSDGSKACDMTRVSQELAHLRATPAFAWMPLFKRDDLQAHLASLECYALVKRPARASTKLSFWKAKLTSAVTMDIVLRAMQDDPLLCMLAQQHK</sequence>
<dbReference type="Gene3D" id="3.40.50.300">
    <property type="entry name" value="P-loop containing nucleotide triphosphate hydrolases"/>
    <property type="match status" value="1"/>
</dbReference>
<reference evidence="5" key="3">
    <citation type="submission" date="2015-02" db="UniProtKB">
        <authorList>
            <consortium name="EnsemblProtists"/>
        </authorList>
    </citation>
    <scope>IDENTIFICATION</scope>
    <source>
        <strain evidence="5">DAOM BR144</strain>
    </source>
</reference>
<dbReference type="PANTHER" id="PTHR10763">
    <property type="entry name" value="CELL DIVISION CONTROL PROTEIN 6-RELATED"/>
    <property type="match status" value="1"/>
</dbReference>
<dbReference type="AlphaFoldDB" id="K3XA09"/>
<dbReference type="InterPro" id="IPR050311">
    <property type="entry name" value="ORC1/CDC6"/>
</dbReference>
<protein>
    <recommendedName>
        <fullName evidence="4">AAA+ ATPase domain-containing protein</fullName>
    </recommendedName>
</protein>
<dbReference type="Proteomes" id="UP000019132">
    <property type="component" value="Unassembled WGS sequence"/>
</dbReference>
<dbReference type="InterPro" id="IPR027417">
    <property type="entry name" value="P-loop_NTPase"/>
</dbReference>
<dbReference type="InterPro" id="IPR003593">
    <property type="entry name" value="AAA+_ATPase"/>
</dbReference>
<dbReference type="eggNOG" id="KOG2227">
    <property type="taxonomic scope" value="Eukaryota"/>
</dbReference>
<dbReference type="VEuPathDB" id="FungiDB:PYU1_G014029"/>
<dbReference type="OMA" id="FGSYTHQ"/>
<feature type="compositionally biased region" description="Polar residues" evidence="3">
    <location>
        <begin position="135"/>
        <end position="146"/>
    </location>
</feature>
<dbReference type="InParanoid" id="K3XA09"/>
<dbReference type="EnsemblProtists" id="PYU1_T014058">
    <property type="protein sequence ID" value="PYU1_T014058"/>
    <property type="gene ID" value="PYU1_G014029"/>
</dbReference>
<reference evidence="6" key="1">
    <citation type="journal article" date="2010" name="Genome Biol.">
        <title>Genome sequence of the necrotrophic plant pathogen Pythium ultimum reveals original pathogenicity mechanisms and effector repertoire.</title>
        <authorList>
            <person name="Levesque C.A."/>
            <person name="Brouwer H."/>
            <person name="Cano L."/>
            <person name="Hamilton J.P."/>
            <person name="Holt C."/>
            <person name="Huitema E."/>
            <person name="Raffaele S."/>
            <person name="Robideau G.P."/>
            <person name="Thines M."/>
            <person name="Win J."/>
            <person name="Zerillo M.M."/>
            <person name="Beakes G.W."/>
            <person name="Boore J.L."/>
            <person name="Busam D."/>
            <person name="Dumas B."/>
            <person name="Ferriera S."/>
            <person name="Fuerstenberg S.I."/>
            <person name="Gachon C.M."/>
            <person name="Gaulin E."/>
            <person name="Govers F."/>
            <person name="Grenville-Briggs L."/>
            <person name="Horner N."/>
            <person name="Hostetler J."/>
            <person name="Jiang R.H."/>
            <person name="Johnson J."/>
            <person name="Krajaejun T."/>
            <person name="Lin H."/>
            <person name="Meijer H.J."/>
            <person name="Moore B."/>
            <person name="Morris P."/>
            <person name="Phuntmart V."/>
            <person name="Puiu D."/>
            <person name="Shetty J."/>
            <person name="Stajich J.E."/>
            <person name="Tripathy S."/>
            <person name="Wawra S."/>
            <person name="van West P."/>
            <person name="Whitty B.R."/>
            <person name="Coutinho P.M."/>
            <person name="Henrissat B."/>
            <person name="Martin F."/>
            <person name="Thomas P.D."/>
            <person name="Tyler B.M."/>
            <person name="De Vries R.P."/>
            <person name="Kamoun S."/>
            <person name="Yandell M."/>
            <person name="Tisserat N."/>
            <person name="Buell C.R."/>
        </authorList>
    </citation>
    <scope>NUCLEOTIDE SEQUENCE</scope>
    <source>
        <strain evidence="6">DAOM:BR144</strain>
    </source>
</reference>
<dbReference type="Pfam" id="PF13401">
    <property type="entry name" value="AAA_22"/>
    <property type="match status" value="1"/>
</dbReference>